<dbReference type="STRING" id="1507870.A0A1V8TI20"/>
<dbReference type="SMART" id="SM00184">
    <property type="entry name" value="RING"/>
    <property type="match status" value="1"/>
</dbReference>
<dbReference type="Pfam" id="PF13920">
    <property type="entry name" value="zf-C3HC4_3"/>
    <property type="match status" value="1"/>
</dbReference>
<feature type="region of interest" description="Disordered" evidence="3">
    <location>
        <begin position="505"/>
        <end position="530"/>
    </location>
</feature>
<dbReference type="GO" id="GO:0061630">
    <property type="term" value="F:ubiquitin protein ligase activity"/>
    <property type="evidence" value="ECO:0007669"/>
    <property type="project" value="TreeGrafter"/>
</dbReference>
<dbReference type="InterPro" id="IPR013083">
    <property type="entry name" value="Znf_RING/FYVE/PHD"/>
</dbReference>
<accession>A0A1V8TI20</accession>
<organism evidence="5 6">
    <name type="scientific">Cryoendolithus antarcticus</name>
    <dbReference type="NCBI Taxonomy" id="1507870"/>
    <lineage>
        <taxon>Eukaryota</taxon>
        <taxon>Fungi</taxon>
        <taxon>Dikarya</taxon>
        <taxon>Ascomycota</taxon>
        <taxon>Pezizomycotina</taxon>
        <taxon>Dothideomycetes</taxon>
        <taxon>Dothideomycetidae</taxon>
        <taxon>Cladosporiales</taxon>
        <taxon>Cladosporiaceae</taxon>
        <taxon>Cryoendolithus</taxon>
    </lineage>
</organism>
<evidence type="ECO:0000313" key="5">
    <source>
        <dbReference type="EMBL" id="OQO11025.1"/>
    </source>
</evidence>
<feature type="coiled-coil region" evidence="2">
    <location>
        <begin position="304"/>
        <end position="352"/>
    </location>
</feature>
<feature type="region of interest" description="Disordered" evidence="3">
    <location>
        <begin position="790"/>
        <end position="839"/>
    </location>
</feature>
<dbReference type="OrthoDB" id="1711136at2759"/>
<dbReference type="PROSITE" id="PS50089">
    <property type="entry name" value="ZF_RING_2"/>
    <property type="match status" value="1"/>
</dbReference>
<dbReference type="AlphaFoldDB" id="A0A1V8TI20"/>
<reference evidence="6" key="1">
    <citation type="submission" date="2017-03" db="EMBL/GenBank/DDBJ databases">
        <title>Genomes of endolithic fungi from Antarctica.</title>
        <authorList>
            <person name="Coleine C."/>
            <person name="Masonjones S."/>
            <person name="Stajich J.E."/>
        </authorList>
    </citation>
    <scope>NUCLEOTIDE SEQUENCE [LARGE SCALE GENOMIC DNA]</scope>
    <source>
        <strain evidence="6">CCFEE 5527</strain>
    </source>
</reference>
<comment type="caution">
    <text evidence="5">The sequence shown here is derived from an EMBL/GenBank/DDBJ whole genome shotgun (WGS) entry which is preliminary data.</text>
</comment>
<evidence type="ECO:0000313" key="6">
    <source>
        <dbReference type="Proteomes" id="UP000192596"/>
    </source>
</evidence>
<evidence type="ECO:0000256" key="2">
    <source>
        <dbReference type="SAM" id="Coils"/>
    </source>
</evidence>
<feature type="domain" description="RING-type" evidence="4">
    <location>
        <begin position="847"/>
        <end position="896"/>
    </location>
</feature>
<name>A0A1V8TI20_9PEZI</name>
<sequence>MGTLTADMPRLPHYCPHKLPTSCRLTSLPNCCACADERPHAASYSTYIDGVGFVQRGKRWQRYCWFCKEFWENRVEASGLRFGQTRVPEVPDQSGFLERWYEFHAGWRIERDEDGEERRVRIEGEELKEVAPGVLPRTAEEMREGRERSEVEERARAELQLGVAEETPSGPNLEETLDQLFESAEAETEAEQTVPAAALRRANIHAQAMVATGSRNASYQSRRIAALRRELHRMRNGIERVISGLRDLGETVPDATDATSRLTSLGETLDDIAGVPSGDRADLAIRSVNDLTNGVAATQADRAAATVQARVDEARDHMNEARRMRDQAASELDVAEQEFRTSQQRLQQLQRDQRTQENYTRIFGTREEMLAQGDEWESPIGGMFNRAMERFQAAETVRRDERTLRQVLADEQQAGREAGLFSSSVYESPEGTDVWSVPLPPRLVQNGTSNTTHLMETARDEVFAGQDLTDMLVELDDPDEDDNADQHSSLSSRFAARQNFPRSMLRHAPRRRRLGPQLDPTRVCAPFSSTSEDDRQDFVALLWGLHGPAHHIRQNLGLSLEVVDQAIYECGRVSEGPDWESRITFMLDGVRLENLLLLDDLVWTSMLPAKRLIRARNNDYRVVFFCDADTHYEEFDRGNIELMAEAFQMSANVRRASRLFAPEQLRMLYRLQRGEREAGDREILGDMMRDRTALELATNVHREHYAGMTTAQIHHLDGLRNDHRQAAREGSFSREQLDGQRVASRGVALAAARAAVQAGLERPRNMDEDAPALLDQTQAQHERRLARIELLSSTRARLPNDTRSDGTMSEPDDSEAEESDDGKGLDARDTGRPEPKTDEEMTVKLECRVCYSQVADVACLPCGHLTFCSWCSEQHSPVMNHDRTRPRRAANCPVCRKGIRQKVKIFRA</sequence>
<dbReference type="SUPFAM" id="SSF57850">
    <property type="entry name" value="RING/U-box"/>
    <property type="match status" value="1"/>
</dbReference>
<feature type="compositionally biased region" description="Acidic residues" evidence="3">
    <location>
        <begin position="810"/>
        <end position="820"/>
    </location>
</feature>
<dbReference type="Gene3D" id="3.30.40.10">
    <property type="entry name" value="Zinc/RING finger domain, C3HC4 (zinc finger)"/>
    <property type="match status" value="1"/>
</dbReference>
<feature type="compositionally biased region" description="Basic and acidic residues" evidence="3">
    <location>
        <begin position="821"/>
        <end position="839"/>
    </location>
</feature>
<keyword evidence="1" id="KW-0863">Zinc-finger</keyword>
<dbReference type="InterPro" id="IPR001841">
    <property type="entry name" value="Znf_RING"/>
</dbReference>
<evidence type="ECO:0000256" key="1">
    <source>
        <dbReference type="PROSITE-ProRule" id="PRU00175"/>
    </source>
</evidence>
<feature type="compositionally biased region" description="Basic residues" evidence="3">
    <location>
        <begin position="505"/>
        <end position="514"/>
    </location>
</feature>
<dbReference type="PANTHER" id="PTHR22696">
    <property type="entry name" value="E3 UBIQUITIN-PROTEIN LIGASE RNF26"/>
    <property type="match status" value="1"/>
</dbReference>
<dbReference type="EMBL" id="NAJO01000007">
    <property type="protein sequence ID" value="OQO11025.1"/>
    <property type="molecule type" value="Genomic_DNA"/>
</dbReference>
<keyword evidence="6" id="KW-1185">Reference proteome</keyword>
<dbReference type="GO" id="GO:0006511">
    <property type="term" value="P:ubiquitin-dependent protein catabolic process"/>
    <property type="evidence" value="ECO:0007669"/>
    <property type="project" value="TreeGrafter"/>
</dbReference>
<dbReference type="InParanoid" id="A0A1V8TI20"/>
<keyword evidence="1" id="KW-0479">Metal-binding</keyword>
<dbReference type="GO" id="GO:0008270">
    <property type="term" value="F:zinc ion binding"/>
    <property type="evidence" value="ECO:0007669"/>
    <property type="project" value="UniProtKB-KW"/>
</dbReference>
<evidence type="ECO:0000256" key="3">
    <source>
        <dbReference type="SAM" id="MobiDB-lite"/>
    </source>
</evidence>
<keyword evidence="1" id="KW-0862">Zinc</keyword>
<evidence type="ECO:0000259" key="4">
    <source>
        <dbReference type="PROSITE" id="PS50089"/>
    </source>
</evidence>
<dbReference type="Proteomes" id="UP000192596">
    <property type="component" value="Unassembled WGS sequence"/>
</dbReference>
<proteinExistence type="predicted"/>
<dbReference type="PANTHER" id="PTHR22696:SF1">
    <property type="entry name" value="E3 UBIQUITIN-PROTEIN LIGASE RNF26"/>
    <property type="match status" value="1"/>
</dbReference>
<protein>
    <recommendedName>
        <fullName evidence="4">RING-type domain-containing protein</fullName>
    </recommendedName>
</protein>
<gene>
    <name evidence="5" type="ORF">B0A48_05280</name>
</gene>
<dbReference type="GO" id="GO:0016567">
    <property type="term" value="P:protein ubiquitination"/>
    <property type="evidence" value="ECO:0007669"/>
    <property type="project" value="TreeGrafter"/>
</dbReference>
<keyword evidence="2" id="KW-0175">Coiled coil</keyword>